<organism evidence="1 2">
    <name type="scientific">Liparis tanakae</name>
    <name type="common">Tanaka's snailfish</name>
    <dbReference type="NCBI Taxonomy" id="230148"/>
    <lineage>
        <taxon>Eukaryota</taxon>
        <taxon>Metazoa</taxon>
        <taxon>Chordata</taxon>
        <taxon>Craniata</taxon>
        <taxon>Vertebrata</taxon>
        <taxon>Euteleostomi</taxon>
        <taxon>Actinopterygii</taxon>
        <taxon>Neopterygii</taxon>
        <taxon>Teleostei</taxon>
        <taxon>Neoteleostei</taxon>
        <taxon>Acanthomorphata</taxon>
        <taxon>Eupercaria</taxon>
        <taxon>Perciformes</taxon>
        <taxon>Cottioidei</taxon>
        <taxon>Cottales</taxon>
        <taxon>Liparidae</taxon>
        <taxon>Liparis</taxon>
    </lineage>
</organism>
<gene>
    <name evidence="1" type="ORF">EYF80_000188</name>
</gene>
<evidence type="ECO:0000313" key="2">
    <source>
        <dbReference type="Proteomes" id="UP000314294"/>
    </source>
</evidence>
<sequence>MDHIYNQKVTLDWFSTSLSNEGGNDVATTSEMVEVLSKLMGVVRVGSCGVCVGVIDRPVVTTPLYPLEEWRGFRSSPPGQLLLTKPGPPQ</sequence>
<accession>A0A4Z2JH45</accession>
<comment type="caution">
    <text evidence="1">The sequence shown here is derived from an EMBL/GenBank/DDBJ whole genome shotgun (WGS) entry which is preliminary data.</text>
</comment>
<proteinExistence type="predicted"/>
<dbReference type="EMBL" id="SRLO01000001">
    <property type="protein sequence ID" value="TNN89585.1"/>
    <property type="molecule type" value="Genomic_DNA"/>
</dbReference>
<keyword evidence="2" id="KW-1185">Reference proteome</keyword>
<name>A0A4Z2JH45_9TELE</name>
<dbReference type="AlphaFoldDB" id="A0A4Z2JH45"/>
<reference evidence="1 2" key="1">
    <citation type="submission" date="2019-03" db="EMBL/GenBank/DDBJ databases">
        <title>First draft genome of Liparis tanakae, snailfish: a comprehensive survey of snailfish specific genes.</title>
        <authorList>
            <person name="Kim W."/>
            <person name="Song I."/>
            <person name="Jeong J.-H."/>
            <person name="Kim D."/>
            <person name="Kim S."/>
            <person name="Ryu S."/>
            <person name="Song J.Y."/>
            <person name="Lee S.K."/>
        </authorList>
    </citation>
    <scope>NUCLEOTIDE SEQUENCE [LARGE SCALE GENOMIC DNA]</scope>
    <source>
        <tissue evidence="1">Muscle</tissue>
    </source>
</reference>
<dbReference type="Proteomes" id="UP000314294">
    <property type="component" value="Unassembled WGS sequence"/>
</dbReference>
<evidence type="ECO:0000313" key="1">
    <source>
        <dbReference type="EMBL" id="TNN89585.1"/>
    </source>
</evidence>
<protein>
    <submittedName>
        <fullName evidence="1">Uncharacterized protein</fullName>
    </submittedName>
</protein>